<evidence type="ECO:0000256" key="1">
    <source>
        <dbReference type="ARBA" id="ARBA00023015"/>
    </source>
</evidence>
<sequence length="153" mass="17351">MRIAEVARTLGCEVDTIRYFERIGLIETPACGSDGYRSYRQGTLNELRFILNCRKAGMSIAEVVQLIALRKGESYDSEEIGLMLDATIAQIQRQTEMLKRLKAQLLTLRETCREQDAEREPDRVAAEVDLDDRVFALPLPALQLSAARAFRPF</sequence>
<accession>A0ABY2D0F7</accession>
<comment type="caution">
    <text evidence="6">The sequence shown here is derived from an EMBL/GenBank/DDBJ whole genome shotgun (WGS) entry which is preliminary data.</text>
</comment>
<evidence type="ECO:0000256" key="4">
    <source>
        <dbReference type="SAM" id="Coils"/>
    </source>
</evidence>
<dbReference type="Gene3D" id="1.10.1660.10">
    <property type="match status" value="1"/>
</dbReference>
<organism evidence="6 7">
    <name type="scientific">Gulbenkiania mobilis</name>
    <dbReference type="NCBI Taxonomy" id="397457"/>
    <lineage>
        <taxon>Bacteria</taxon>
        <taxon>Pseudomonadati</taxon>
        <taxon>Pseudomonadota</taxon>
        <taxon>Betaproteobacteria</taxon>
        <taxon>Neisseriales</taxon>
        <taxon>Chromobacteriaceae</taxon>
        <taxon>Gulbenkiania</taxon>
    </lineage>
</organism>
<dbReference type="RefSeq" id="WP_054286594.1">
    <property type="nucleotide sequence ID" value="NZ_LIVN01000019.1"/>
</dbReference>
<dbReference type="PANTHER" id="PTHR30204:SF94">
    <property type="entry name" value="HEAVY METAL-DEPENDENT TRANSCRIPTIONAL REGULATOR HI_0293-RELATED"/>
    <property type="match status" value="1"/>
</dbReference>
<dbReference type="PRINTS" id="PR00040">
    <property type="entry name" value="HTHMERR"/>
</dbReference>
<keyword evidence="7" id="KW-1185">Reference proteome</keyword>
<dbReference type="EMBL" id="SMDA01000001">
    <property type="protein sequence ID" value="TCW33695.1"/>
    <property type="molecule type" value="Genomic_DNA"/>
</dbReference>
<dbReference type="InterPro" id="IPR000551">
    <property type="entry name" value="MerR-type_HTH_dom"/>
</dbReference>
<evidence type="ECO:0000256" key="2">
    <source>
        <dbReference type="ARBA" id="ARBA00023125"/>
    </source>
</evidence>
<dbReference type="SUPFAM" id="SSF46955">
    <property type="entry name" value="Putative DNA-binding domain"/>
    <property type="match status" value="1"/>
</dbReference>
<dbReference type="SMART" id="SM00422">
    <property type="entry name" value="HTH_MERR"/>
    <property type="match status" value="1"/>
</dbReference>
<name>A0ABY2D0F7_GULMO</name>
<evidence type="ECO:0000259" key="5">
    <source>
        <dbReference type="PROSITE" id="PS50937"/>
    </source>
</evidence>
<dbReference type="PANTHER" id="PTHR30204">
    <property type="entry name" value="REDOX-CYCLING DRUG-SENSING TRANSCRIPTIONAL ACTIVATOR SOXR"/>
    <property type="match status" value="1"/>
</dbReference>
<dbReference type="InterPro" id="IPR047057">
    <property type="entry name" value="MerR_fam"/>
</dbReference>
<feature type="coiled-coil region" evidence="4">
    <location>
        <begin position="84"/>
        <end position="118"/>
    </location>
</feature>
<keyword evidence="3" id="KW-0804">Transcription</keyword>
<keyword evidence="1" id="KW-0805">Transcription regulation</keyword>
<evidence type="ECO:0000256" key="3">
    <source>
        <dbReference type="ARBA" id="ARBA00023163"/>
    </source>
</evidence>
<dbReference type="GO" id="GO:0003677">
    <property type="term" value="F:DNA binding"/>
    <property type="evidence" value="ECO:0007669"/>
    <property type="project" value="UniProtKB-KW"/>
</dbReference>
<dbReference type="Proteomes" id="UP000294801">
    <property type="component" value="Unassembled WGS sequence"/>
</dbReference>
<proteinExistence type="predicted"/>
<dbReference type="InterPro" id="IPR009061">
    <property type="entry name" value="DNA-bd_dom_put_sf"/>
</dbReference>
<feature type="domain" description="HTH merR-type" evidence="5">
    <location>
        <begin position="1"/>
        <end position="69"/>
    </location>
</feature>
<evidence type="ECO:0000313" key="7">
    <source>
        <dbReference type="Proteomes" id="UP000294801"/>
    </source>
</evidence>
<keyword evidence="4" id="KW-0175">Coiled coil</keyword>
<gene>
    <name evidence="6" type="ORF">EV669_101221</name>
</gene>
<dbReference type="PROSITE" id="PS50937">
    <property type="entry name" value="HTH_MERR_2"/>
    <property type="match status" value="1"/>
</dbReference>
<evidence type="ECO:0000313" key="6">
    <source>
        <dbReference type="EMBL" id="TCW33695.1"/>
    </source>
</evidence>
<reference evidence="6 7" key="1">
    <citation type="submission" date="2019-03" db="EMBL/GenBank/DDBJ databases">
        <title>Genomic Encyclopedia of Type Strains, Phase IV (KMG-IV): sequencing the most valuable type-strain genomes for metagenomic binning, comparative biology and taxonomic classification.</title>
        <authorList>
            <person name="Goeker M."/>
        </authorList>
    </citation>
    <scope>NUCLEOTIDE SEQUENCE [LARGE SCALE GENOMIC DNA]</scope>
    <source>
        <strain evidence="6 7">DSM 18507</strain>
    </source>
</reference>
<dbReference type="Pfam" id="PF13411">
    <property type="entry name" value="MerR_1"/>
    <property type="match status" value="1"/>
</dbReference>
<keyword evidence="2 6" id="KW-0238">DNA-binding</keyword>
<protein>
    <submittedName>
        <fullName evidence="6">DNA-binding transcriptional MerR regulator</fullName>
    </submittedName>
</protein>